<organism evidence="2 3">
    <name type="scientific">Triparma verrucosa</name>
    <dbReference type="NCBI Taxonomy" id="1606542"/>
    <lineage>
        <taxon>Eukaryota</taxon>
        <taxon>Sar</taxon>
        <taxon>Stramenopiles</taxon>
        <taxon>Ochrophyta</taxon>
        <taxon>Bolidophyceae</taxon>
        <taxon>Parmales</taxon>
        <taxon>Triparmaceae</taxon>
        <taxon>Triparma</taxon>
    </lineage>
</organism>
<name>A0A9W7BVP8_9STRA</name>
<feature type="compositionally biased region" description="Basic and acidic residues" evidence="1">
    <location>
        <begin position="1394"/>
        <end position="1414"/>
    </location>
</feature>
<feature type="compositionally biased region" description="Basic and acidic residues" evidence="1">
    <location>
        <begin position="1079"/>
        <end position="1099"/>
    </location>
</feature>
<feature type="compositionally biased region" description="Basic and acidic residues" evidence="1">
    <location>
        <begin position="118"/>
        <end position="137"/>
    </location>
</feature>
<dbReference type="Proteomes" id="UP001165160">
    <property type="component" value="Unassembled WGS sequence"/>
</dbReference>
<dbReference type="GO" id="GO:1990716">
    <property type="term" value="C:axonemal central apparatus"/>
    <property type="evidence" value="ECO:0007669"/>
    <property type="project" value="TreeGrafter"/>
</dbReference>
<accession>A0A9W7BVP8</accession>
<dbReference type="GO" id="GO:1904158">
    <property type="term" value="P:axonemal central apparatus assembly"/>
    <property type="evidence" value="ECO:0007669"/>
    <property type="project" value="TreeGrafter"/>
</dbReference>
<feature type="region of interest" description="Disordered" evidence="1">
    <location>
        <begin position="1760"/>
        <end position="1816"/>
    </location>
</feature>
<protein>
    <recommendedName>
        <fullName evidence="4">Sperm-associated antigen 17</fullName>
    </recommendedName>
</protein>
<dbReference type="InterPro" id="IPR013783">
    <property type="entry name" value="Ig-like_fold"/>
</dbReference>
<feature type="compositionally biased region" description="Polar residues" evidence="1">
    <location>
        <begin position="89"/>
        <end position="99"/>
    </location>
</feature>
<proteinExistence type="predicted"/>
<feature type="region of interest" description="Disordered" evidence="1">
    <location>
        <begin position="1393"/>
        <end position="1446"/>
    </location>
</feature>
<evidence type="ECO:0000256" key="1">
    <source>
        <dbReference type="SAM" id="MobiDB-lite"/>
    </source>
</evidence>
<feature type="compositionally biased region" description="Acidic residues" evidence="1">
    <location>
        <begin position="1422"/>
        <end position="1443"/>
    </location>
</feature>
<dbReference type="PANTHER" id="PTHR21963">
    <property type="entry name" value="PF6"/>
    <property type="match status" value="1"/>
</dbReference>
<gene>
    <name evidence="2" type="ORF">TrVE_jg9075</name>
</gene>
<feature type="compositionally biased region" description="Basic and acidic residues" evidence="1">
    <location>
        <begin position="1551"/>
        <end position="1562"/>
    </location>
</feature>
<feature type="region of interest" description="Disordered" evidence="1">
    <location>
        <begin position="1541"/>
        <end position="1562"/>
    </location>
</feature>
<dbReference type="PANTHER" id="PTHR21963:SF1">
    <property type="entry name" value="SPERM-ASSOCIATED ANTIGEN 17"/>
    <property type="match status" value="1"/>
</dbReference>
<feature type="compositionally biased region" description="Basic and acidic residues" evidence="1">
    <location>
        <begin position="1760"/>
        <end position="1784"/>
    </location>
</feature>
<evidence type="ECO:0008006" key="4">
    <source>
        <dbReference type="Google" id="ProtNLM"/>
    </source>
</evidence>
<evidence type="ECO:0000313" key="3">
    <source>
        <dbReference type="Proteomes" id="UP001165160"/>
    </source>
</evidence>
<evidence type="ECO:0000313" key="2">
    <source>
        <dbReference type="EMBL" id="GMH95311.1"/>
    </source>
</evidence>
<feature type="compositionally biased region" description="Basic and acidic residues" evidence="1">
    <location>
        <begin position="751"/>
        <end position="764"/>
    </location>
</feature>
<feature type="region of interest" description="Disordered" evidence="1">
    <location>
        <begin position="717"/>
        <end position="764"/>
    </location>
</feature>
<dbReference type="Gene3D" id="2.60.40.10">
    <property type="entry name" value="Immunoglobulins"/>
    <property type="match status" value="1"/>
</dbReference>
<keyword evidence="3" id="KW-1185">Reference proteome</keyword>
<dbReference type="InterPro" id="IPR026173">
    <property type="entry name" value="SPAG17"/>
</dbReference>
<feature type="region of interest" description="Disordered" evidence="1">
    <location>
        <begin position="1629"/>
        <end position="1700"/>
    </location>
</feature>
<feature type="region of interest" description="Disordered" evidence="1">
    <location>
        <begin position="85"/>
        <end position="137"/>
    </location>
</feature>
<reference evidence="3" key="1">
    <citation type="journal article" date="2023" name="Commun. Biol.">
        <title>Genome analysis of Parmales, the sister group of diatoms, reveals the evolutionary specialization of diatoms from phago-mixotrophs to photoautotrophs.</title>
        <authorList>
            <person name="Ban H."/>
            <person name="Sato S."/>
            <person name="Yoshikawa S."/>
            <person name="Yamada K."/>
            <person name="Nakamura Y."/>
            <person name="Ichinomiya M."/>
            <person name="Sato N."/>
            <person name="Blanc-Mathieu R."/>
            <person name="Endo H."/>
            <person name="Kuwata A."/>
            <person name="Ogata H."/>
        </authorList>
    </citation>
    <scope>NUCLEOTIDE SEQUENCE [LARGE SCALE GENOMIC DNA]</scope>
    <source>
        <strain evidence="3">NIES 3699</strain>
    </source>
</reference>
<sequence length="1949" mass="213891">MSRPAWRTCVFALDVDSSPHSKVLFDEVVEMVKGGSGSGGGVTPREKGRYKLLSKEDLLIYAKAHGLKNASAALKSLIEEDKSSGLIAKQQSASDTNSNKAAPEKKEEKEDDEMDEEMMAKKEADEEKKRKRQEEFDKTISSLDVVKEAPDRVYILSNWPKTVAEVEECLDGCGFDGVVSIVDSGGEEVERGALTREHLLKTSPRPKSAFAAQLSTEATLRPETAPIDADKKQMEIDRPKYFSPSTGLGAEVKKSIPSKGKAWQDLTIEAISCTYKESTTNEEGEEVSEVKAVSSVDFIDRFNAFLGDVSVDKAMFNDFVKSMVPVPEIDLTEIKKNMKIAKDKASASKHLPGAWEHNQSKSIGAKTLKEYSRIMAEGIPEPVVTTGVMLFAMVSAVTKIVGGEDPNDNVPFKGVHQGTLGPGTVAVAYGDDCLTKVAGGEMELATVRDKKPGAKSIGNLDSKLIVGIERAYFENMEFPRTYGRGALPLKPSKSEEARGTNRSELLTFTDLSPNDIDRVTQMVGFERMLNGAYSDVKGANNIDDWIVTNRQFFEQYRPEVLSQVLARAMMSEPDSLKTYHPETDSLLLALHHPTAKGRVGQKIWKAEEKVRHRLPFNEWRVSPRLNMTPRTQEAVRSGVDLESILMRRLTTHTMQLFPADHATVCLRSMGKPVGDAVEAGAKPDGIVGGSHESWLSVYHEGHVFGLRHREKKEIMVGGDGAEAAPETSKQRRGSRSSKQAVDLDELTEYGDEGKKPKTDKEKREHYVKTGEFSSWYVGDFEGGVRIVACEGSLAPKKPDGFHTITLRHTFPSGLIVSNCSDGTVRMDVVNGAHVSVFGDKVSEELCRIVQSKGTVIRHLRDGSTHIMYADGTSAVKAKGEQGFAVTSIASGITKKKEADPFNGKVTWTETGRVKRTFEIDPETKAEIVTLHFADDCRTRAVKNVDGSVLVVHSEGTVVRSAPQVPDEDGVMFHPKYLVEAKGFAAVEIDVEVDAQARGCANAEQIAISKGGDCVRSVTTMPDGSYALTTFDSRITSPVNGHIIAVRPDRTELIASDDGILVHRVRALWSGNDSYECDQIRKRGKKGESKKKISSIKDDPDSQPDPDLVTQCYVFDLQEGKMSTRDNEHNLFEAWLGGDKSGKVNVELAGVLQPLDINEGMQQVPAVVNKPIEPRLFVIGRDGAGTEVLREYETEDWERRVKNEAYRLQDLTKEEKDGRIERFSDPQDQSSFEREFEYRIKHMGSDEWKGPGKLTEFGSLFAKVMGGAWGDYDRVQDWMLTVLPTAARYSSKALGGEGSVAVHGYEESNVGDMFDKCPEIAITRRWVVHGAVDLTEKQNLVDAIEKCEQWRMARQNTIDRFSVDDDRDVLSLKAEQNMHKMLKKAQKAAKAQRKREKEIALRKQQKAAEEARGRGEAVATPIIEEDVLEEDEEEWDDDDSDSEGGAEQFIESDGFYSEAKSVFSAMVLEARGGEDSDEEVELVGGGFEEDVLDLIGCRAGIVQILGVGVDKGEVLEKLDGKDEGISFTDFYRALNKIRTEKEMSEEQDLTGAEEKKEEAKVTDGEFDAVEPEVLHHTTGAYFKTAEGASLRERTIADGSYFPKKKGDIRLLSTEPVPMPAVYMRPRTAEEIEQQHSRANSRGGSRGGGVERETSGLGETEPPAGFEGATLAEGGSINDSETYGENDELYFDTGPVGGEGVRTSAVRTSPVIGSTIGGRAKSPSASMSIAELREIAATGSGRNAVRAKSLLDKEAGVRLRANERPADKTIHGEDRAKPVRITDRAKGSTNQEYQRLDKDSVSGRQTPDVSLRSLSPSPPPTIIAMNTMEVIPESVNFGFVKVGQKLGAKVSVNNVGEGNARYQFAIEGGEEGCYSFEVLEPPRGVVAAGIREFVTVHITASAPCEIKAKLIVKSMFDVAEVGLLGNIVSEGEYEKAGGKGGRQSRQVFFVE</sequence>
<feature type="region of interest" description="Disordered" evidence="1">
    <location>
        <begin position="1079"/>
        <end position="1105"/>
    </location>
</feature>
<dbReference type="EMBL" id="BRXX01000166">
    <property type="protein sequence ID" value="GMH95311.1"/>
    <property type="molecule type" value="Genomic_DNA"/>
</dbReference>
<comment type="caution">
    <text evidence="2">The sequence shown here is derived from an EMBL/GenBank/DDBJ whole genome shotgun (WGS) entry which is preliminary data.</text>
</comment>